<reference evidence="3" key="1">
    <citation type="journal article" date="2019" name="Int. J. Syst. Evol. Microbiol.">
        <title>The Global Catalogue of Microorganisms (GCM) 10K type strain sequencing project: providing services to taxonomists for standard genome sequencing and annotation.</title>
        <authorList>
            <consortium name="The Broad Institute Genomics Platform"/>
            <consortium name="The Broad Institute Genome Sequencing Center for Infectious Disease"/>
            <person name="Wu L."/>
            <person name="Ma J."/>
        </authorList>
    </citation>
    <scope>NUCLEOTIDE SEQUENCE [LARGE SCALE GENOMIC DNA]</scope>
    <source>
        <strain evidence="3">CCUG 61889</strain>
    </source>
</reference>
<protein>
    <submittedName>
        <fullName evidence="2">GAF domain-containing protein</fullName>
    </submittedName>
</protein>
<keyword evidence="3" id="KW-1185">Reference proteome</keyword>
<dbReference type="InterPro" id="IPR029016">
    <property type="entry name" value="GAF-like_dom_sf"/>
</dbReference>
<accession>A0ABV8B2S9</accession>
<dbReference type="Proteomes" id="UP001595752">
    <property type="component" value="Unassembled WGS sequence"/>
</dbReference>
<evidence type="ECO:0000313" key="2">
    <source>
        <dbReference type="EMBL" id="MFC3883497.1"/>
    </source>
</evidence>
<sequence length="150" mass="16934">MDELIKNQQVVEECDKLLHLVSCDFVGLAFQNKVGPDVRWHYAIGNRNDKYQRIAVRYGKGIAGRVISTGRSIIVDDFPNHIQGKVLEYPIMLAENLVSAYAVPLFCNGIPRGVLLVGRRAKYPFIEKKQLYVDQSAKNLEGIVTTLMKL</sequence>
<feature type="domain" description="GAF" evidence="1">
    <location>
        <begin position="15"/>
        <end position="125"/>
    </location>
</feature>
<dbReference type="Gene3D" id="3.30.450.40">
    <property type="match status" value="1"/>
</dbReference>
<gene>
    <name evidence="2" type="ORF">ACFOU2_08240</name>
</gene>
<name>A0ABV8B2S9_9BACI</name>
<dbReference type="InterPro" id="IPR003018">
    <property type="entry name" value="GAF"/>
</dbReference>
<organism evidence="2 3">
    <name type="scientific">Bacillus songklensis</name>
    <dbReference type="NCBI Taxonomy" id="1069116"/>
    <lineage>
        <taxon>Bacteria</taxon>
        <taxon>Bacillati</taxon>
        <taxon>Bacillota</taxon>
        <taxon>Bacilli</taxon>
        <taxon>Bacillales</taxon>
        <taxon>Bacillaceae</taxon>
        <taxon>Bacillus</taxon>
    </lineage>
</organism>
<evidence type="ECO:0000313" key="3">
    <source>
        <dbReference type="Proteomes" id="UP001595752"/>
    </source>
</evidence>
<comment type="caution">
    <text evidence="2">The sequence shown here is derived from an EMBL/GenBank/DDBJ whole genome shotgun (WGS) entry which is preliminary data.</text>
</comment>
<evidence type="ECO:0000259" key="1">
    <source>
        <dbReference type="Pfam" id="PF01590"/>
    </source>
</evidence>
<dbReference type="SUPFAM" id="SSF55781">
    <property type="entry name" value="GAF domain-like"/>
    <property type="match status" value="1"/>
</dbReference>
<proteinExistence type="predicted"/>
<dbReference type="EMBL" id="JBHRZT010000032">
    <property type="protein sequence ID" value="MFC3883497.1"/>
    <property type="molecule type" value="Genomic_DNA"/>
</dbReference>
<dbReference type="RefSeq" id="WP_377914033.1">
    <property type="nucleotide sequence ID" value="NZ_JBHRZT010000032.1"/>
</dbReference>
<dbReference type="Pfam" id="PF01590">
    <property type="entry name" value="GAF"/>
    <property type="match status" value="1"/>
</dbReference>